<dbReference type="GO" id="GO:0016301">
    <property type="term" value="F:kinase activity"/>
    <property type="evidence" value="ECO:0007669"/>
    <property type="project" value="UniProtKB-KW"/>
</dbReference>
<dbReference type="EMBL" id="DVGA01000056">
    <property type="protein sequence ID" value="HIQ78766.1"/>
    <property type="molecule type" value="Genomic_DNA"/>
</dbReference>
<accession>A0A9D0ZG17</accession>
<dbReference type="InterPro" id="IPR014867">
    <property type="entry name" value="Spore_coat_CotH_CotH2/3/7"/>
</dbReference>
<reference evidence="2" key="2">
    <citation type="journal article" date="2021" name="PeerJ">
        <title>Extensive microbial diversity within the chicken gut microbiome revealed by metagenomics and culture.</title>
        <authorList>
            <person name="Gilroy R."/>
            <person name="Ravi A."/>
            <person name="Getino M."/>
            <person name="Pursley I."/>
            <person name="Horton D.L."/>
            <person name="Alikhan N.F."/>
            <person name="Baker D."/>
            <person name="Gharbi K."/>
            <person name="Hall N."/>
            <person name="Watson M."/>
            <person name="Adriaenssens E.M."/>
            <person name="Foster-Nyarko E."/>
            <person name="Jarju S."/>
            <person name="Secka A."/>
            <person name="Antonio M."/>
            <person name="Oren A."/>
            <person name="Chaudhuri R.R."/>
            <person name="La Ragione R."/>
            <person name="Hildebrand F."/>
            <person name="Pallen M.J."/>
        </authorList>
    </citation>
    <scope>NUCLEOTIDE SEQUENCE</scope>
    <source>
        <strain evidence="2">ChiBcolR7-354</strain>
    </source>
</reference>
<evidence type="ECO:0000256" key="1">
    <source>
        <dbReference type="SAM" id="SignalP"/>
    </source>
</evidence>
<keyword evidence="1" id="KW-0732">Signal</keyword>
<dbReference type="Proteomes" id="UP000824262">
    <property type="component" value="Unassembled WGS sequence"/>
</dbReference>
<organism evidence="2 3">
    <name type="scientific">Candidatus Scatomorpha intestinavium</name>
    <dbReference type="NCBI Taxonomy" id="2840922"/>
    <lineage>
        <taxon>Bacteria</taxon>
        <taxon>Bacillati</taxon>
        <taxon>Bacillota</taxon>
        <taxon>Clostridia</taxon>
        <taxon>Eubacteriales</taxon>
        <taxon>Candidatus Scatomorpha</taxon>
    </lineage>
</organism>
<evidence type="ECO:0000313" key="3">
    <source>
        <dbReference type="Proteomes" id="UP000824262"/>
    </source>
</evidence>
<evidence type="ECO:0000313" key="2">
    <source>
        <dbReference type="EMBL" id="HIQ78766.1"/>
    </source>
</evidence>
<sequence length="506" mass="57651">MKYKIGALIMVIALLSVTAMATAADSGSDNNRYHQHLEAAVPSGPCTCDGSELCTHLPIIRIDTDGQYIPGEIIFAENGETVLGYTTADDGSPEIAVTIETIEGEGQWHHASDEATYSSTALFRIRGNSSRNFPKKNYRIKLVTDETGLKSNSLPLLGMSTENDWALHGPFLDKTLMRNYMWMNISAEIMGYAPNVRFCEVILNGEYQGVYVLMETIKEDEYRVDLSDYEPGSAATSYILLMDAADEGVLIENYTWYTQQLEFNEVARTGIRIIYPQEEYLSEDVVSFIQRDVSRLERGLYSSDMVIGKYGYSAEIDVGSFVDYYILQEFLANNDAFSRSTYFYRDVRGKLTLGPVWDYNNVLNNYFYDFSHSGFLLANRSWYGRMMTDETFVRRVIARYRELREGVLSDEYLVGYINDVVEYLGDAIERNDEVWGYSYNADLLGPNQRREPDSNQTLEDVNPESHEQAVGWMTGYMLARGEWMDEHIEDLLQYCHPSKTASQAVE</sequence>
<keyword evidence="2" id="KW-0808">Transferase</keyword>
<protein>
    <submittedName>
        <fullName evidence="2">CotH kinase family protein</fullName>
    </submittedName>
</protein>
<feature type="signal peptide" evidence="1">
    <location>
        <begin position="1"/>
        <end position="23"/>
    </location>
</feature>
<gene>
    <name evidence="2" type="ORF">IAB77_05845</name>
</gene>
<feature type="chain" id="PRO_5039588723" evidence="1">
    <location>
        <begin position="24"/>
        <end position="506"/>
    </location>
</feature>
<name>A0A9D0ZG17_9FIRM</name>
<dbReference type="Pfam" id="PF08757">
    <property type="entry name" value="CotH"/>
    <property type="match status" value="1"/>
</dbReference>
<comment type="caution">
    <text evidence="2">The sequence shown here is derived from an EMBL/GenBank/DDBJ whole genome shotgun (WGS) entry which is preliminary data.</text>
</comment>
<dbReference type="AlphaFoldDB" id="A0A9D0ZG17"/>
<proteinExistence type="predicted"/>
<keyword evidence="2" id="KW-0418">Kinase</keyword>
<reference evidence="2" key="1">
    <citation type="submission" date="2020-10" db="EMBL/GenBank/DDBJ databases">
        <authorList>
            <person name="Gilroy R."/>
        </authorList>
    </citation>
    <scope>NUCLEOTIDE SEQUENCE</scope>
    <source>
        <strain evidence="2">ChiBcolR7-354</strain>
    </source>
</reference>